<dbReference type="EMBL" id="LCWF01000018">
    <property type="protein sequence ID" value="KKY27974.1"/>
    <property type="molecule type" value="Genomic_DNA"/>
</dbReference>
<dbReference type="Pfam" id="PF07539">
    <property type="entry name" value="UTP20_N"/>
    <property type="match status" value="1"/>
</dbReference>
<evidence type="ECO:0000256" key="2">
    <source>
        <dbReference type="SAM" id="MobiDB-lite"/>
    </source>
</evidence>
<feature type="compositionally biased region" description="Basic and acidic residues" evidence="2">
    <location>
        <begin position="2412"/>
        <end position="2424"/>
    </location>
</feature>
<name>A0A0G2F0V0_PHACM</name>
<dbReference type="Pfam" id="PF23099">
    <property type="entry name" value="UTP20_C"/>
    <property type="match status" value="1"/>
</dbReference>
<feature type="repeat" description="HEAT" evidence="1">
    <location>
        <begin position="2177"/>
        <end position="2215"/>
    </location>
</feature>
<feature type="region of interest" description="Disordered" evidence="2">
    <location>
        <begin position="2409"/>
        <end position="2433"/>
    </location>
</feature>
<comment type="caution">
    <text evidence="6">The sequence shown here is derived from an EMBL/GenBank/DDBJ whole genome shotgun (WGS) entry which is preliminary data.</text>
</comment>
<feature type="domain" description="U3 small nucleolar RNA-associated protein 20 C-terminal" evidence="5">
    <location>
        <begin position="2530"/>
        <end position="2598"/>
    </location>
</feature>
<evidence type="ECO:0000259" key="3">
    <source>
        <dbReference type="Pfam" id="PF07539"/>
    </source>
</evidence>
<evidence type="ECO:0000313" key="6">
    <source>
        <dbReference type="EMBL" id="KKY27974.1"/>
    </source>
</evidence>
<evidence type="ECO:0000313" key="7">
    <source>
        <dbReference type="Proteomes" id="UP000053317"/>
    </source>
</evidence>
<feature type="compositionally biased region" description="Basic and acidic residues" evidence="2">
    <location>
        <begin position="2553"/>
        <end position="2603"/>
    </location>
</feature>
<dbReference type="InterPro" id="IPR011430">
    <property type="entry name" value="UTP20_N"/>
</dbReference>
<dbReference type="InterPro" id="IPR016024">
    <property type="entry name" value="ARM-type_fold"/>
</dbReference>
<feature type="region of interest" description="Disordered" evidence="2">
    <location>
        <begin position="2553"/>
        <end position="2616"/>
    </location>
</feature>
<feature type="region of interest" description="Disordered" evidence="2">
    <location>
        <begin position="1"/>
        <end position="29"/>
    </location>
</feature>
<dbReference type="InterPro" id="IPR021133">
    <property type="entry name" value="HEAT_type_2"/>
</dbReference>
<dbReference type="InterPro" id="IPR046523">
    <property type="entry name" value="UTP20_dom"/>
</dbReference>
<feature type="domain" description="U3 small nucleolar RNA-associated protein 20" evidence="4">
    <location>
        <begin position="1676"/>
        <end position="1894"/>
    </location>
</feature>
<keyword evidence="7" id="KW-1185">Reference proteome</keyword>
<gene>
    <name evidence="6" type="ORF">UCRPC4_g00709</name>
</gene>
<dbReference type="PANTHER" id="PTHR17695">
    <property type="entry name" value="SMALL SUBUNIT PROCESSOME COMPONENT 20 HOMOLOG"/>
    <property type="match status" value="1"/>
</dbReference>
<dbReference type="GO" id="GO:0030686">
    <property type="term" value="C:90S preribosome"/>
    <property type="evidence" value="ECO:0007669"/>
    <property type="project" value="TreeGrafter"/>
</dbReference>
<protein>
    <submittedName>
        <fullName evidence="6">Putative heat repeat protein</fullName>
    </submittedName>
</protein>
<dbReference type="PROSITE" id="PS50077">
    <property type="entry name" value="HEAT_REPEAT"/>
    <property type="match status" value="1"/>
</dbReference>
<evidence type="ECO:0000259" key="4">
    <source>
        <dbReference type="Pfam" id="PF20416"/>
    </source>
</evidence>
<dbReference type="Pfam" id="PF20416">
    <property type="entry name" value="UTP20"/>
    <property type="match status" value="1"/>
</dbReference>
<dbReference type="SUPFAM" id="SSF48371">
    <property type="entry name" value="ARM repeat"/>
    <property type="match status" value="2"/>
</dbReference>
<dbReference type="InterPro" id="IPR057525">
    <property type="entry name" value="UTP20_C"/>
</dbReference>
<dbReference type="OrthoDB" id="360653at2759"/>
<proteinExistence type="predicted"/>
<dbReference type="Proteomes" id="UP000053317">
    <property type="component" value="Unassembled WGS sequence"/>
</dbReference>
<dbReference type="GO" id="GO:0032040">
    <property type="term" value="C:small-subunit processome"/>
    <property type="evidence" value="ECO:0007669"/>
    <property type="project" value="TreeGrafter"/>
</dbReference>
<dbReference type="InterPro" id="IPR011989">
    <property type="entry name" value="ARM-like"/>
</dbReference>
<feature type="domain" description="U3 small nucleolar RNA-associated protein 20 N-terminal" evidence="3">
    <location>
        <begin position="876"/>
        <end position="1468"/>
    </location>
</feature>
<dbReference type="Gene3D" id="1.25.10.10">
    <property type="entry name" value="Leucine-rich Repeat Variant"/>
    <property type="match status" value="3"/>
</dbReference>
<dbReference type="InterPro" id="IPR052575">
    <property type="entry name" value="SSU_processome_comp_20"/>
</dbReference>
<evidence type="ECO:0000259" key="5">
    <source>
        <dbReference type="Pfam" id="PF23099"/>
    </source>
</evidence>
<sequence>MAAISAGPLSRPGKKPKPTQTTKQHRFEPFSRRIARLKIDPIHRVSRKVNGARPDTSQSSHFRESLEDWTELNLSQNFTEFSRKASPLCETLPQLLFHADTLAQLLLEYIGKRDVLSLESLLSLLAHFAHDLGARFEKYFADSVSLVADVAATHNAPEAIEWSFTCLAWIFKFLSKLLVPDLRPLLAIMVRYLGKSRQREHITRFAAESMSFLIRKAAIIYSKNQEPLRNAISYLLSSLSDTTEEKGVSSYKSGIMSLLSETTKGVDNGIHECGPAVFRSLMDDLNMQPTSQAVDVLLGVWTNMIHHATPETAVPLFDLLYNEVSRISEMSGQIQHSRIEVATHLAFVTAGTRKGSRVRDWAAFNQAAITLVRMAIEQELGSMEVRKAMVTTVALGICYSPLDGLLTSVNAVTRLVLSGMRPDDSILFFSLIHKLSPNRLVQFFASTLQQFVNKQWQSHEAPLLALLIQPQDTDGQAATQLSSHISIPDDWETALRNKLRKQSDGIEAAALTNACLDLIQKCRNEPSDHKGVFLALHEMIRDALVQCNLPVHILQLTMGRGFTVYTHLARQLSEKDQALSTPLCQWATSAGSFPAFWAAFLDFIDLTNGLKAASAKQKADLQACLLENLLSDDISVKQAALEILRQLWGASHGSISEALQLADEILKTPYTLQSVRQLVMLIRNLSILWQSSMSDSEYGKFIPFFLLGLLSPKAPELHKEISEGLATICASSSGEAVIPDVLGRWLHADSEVAAPGLTINSSDGVKPLLTPFHCLNVESLRELVGSFSSYIADPMDSLRKEFEHFHRIAPQVRPSARSLAIIVLQSMPQLAEKRSRQIVPLLLSSINFDNPTDWSPASDSSDTSVTLSAHEKVQYWTRRDRKAILELFGKFRNPKVLFRSADVYSALLDVLSKGDAEMQKLALKAIFSYKQPSIRPYEEHLENMTDDKRIRDELTVFFNTDPDSSSIEQAHRSELLPVVLRLLYGQMINRSGSRSTHGGQDSRRKLILRTLSRLEEGEIRSFILIGCGPLATIKLGTDRANEHVFSHDVIPATHQYGLLNTVETMLETLQGQLTPYASILQTVVLYCLIRAVRCLNRTNTSDLETGESMFRRNRRLALRCLDLLFTHCPELDWNLYLSSLFKEVIDPRLDDFAIETAQGTSGLLRIFGTWASSIRTVPFFSRFNQMLLPTISSCLTVTSAQDPVKIFVLNDVLGRLSEIVLDSENGTTNNRSILEAHITSLLTSVDTLLRSNPSRAVQDAAISTLSKLSNFATSPESSTMLVGTLTMILRQPTGKVTPQTKGHLLKALLNLLKVSELQVGDELHQQIFDATSALFNYFKDRANRSLLVDLTKHLATRDFELQISAEICAELNAFSTTRLDEVDYDRRLQAFTGLLEVPVHTYNSKQWSPILHNVIFFCREEEDFAIRSNAVAMLKVFIQQSSIENSVSLRETRRNLVYPALKRGLKAPSESIRADHLTMIGNIVQYDPEWEQVNDMQGLLASNDEEASFFTNALHIQQHRRLRSLRRLESELKAGVISSANVTTIFLPLLEHFIFEPDDDPSAQNLAGQAIATIGSCLEATEWSQYKAIFRRYKSYMSSKPELEKNVIKLLSAAADSLYRSVTSSEKPVVPSLDPSSTLSEVSPSRLAFTLPSQQKLSDELTTNFIPELTTFVHQKDEAQMSLRIPIAIATVRLVKVLSEEKMSLLLPPVLLDVCNILKSRVQESRDTARRTLAEISSILGANAFGYILKELRTSLARGYQLHVLSYTVHSLLVLITEKTEIGDMDYCLPSLVAIILDDIFGVVGQEKDAEDYISKMKEVKSSKSFDSMELLARVSTVGHLAQLVTPIQALLSENLNTKQARQIDELLRRVGVGLSRNTQAGTRDILVFCFEIIQGFYKQRSRDNEKTKVSSRDTEDRFLVDLKMRRHRQPGHSASVFAYKSVRFALDVLRSTLAKHVDLLSPENVHGFIPIIGDVLVEGQEDVRTSAMRLLSTIIKLPLSELDEHGQLYAMQAVKVVKDSTSTNTESAQAALKLVTSILRDRQQVQIRESDLSYLLHRIAPDLDEPDRQGVTFNFVKAVMYRKVALPELYDLLDQIGVMMVTNHTRGTRDAARGVYIHFILDYPQSRNRWSKQLKFLVKNLDYEHAEGRQSVMEAIHGLLAKSGKDVAQEMVASFFIPVLLLLSNDNSIQCREMAAALLSQLFGKAEEEQLSSLLSSLRAWVGQAENAVLVKAGMQAYKIFFDGNLPRAEKEIPFVKARIQDAIANDNGEADGDSWEPTYYSLQLLLKLCSTHPEVIMSKRETSLWNLVLQMLDHRHQWVQHSSAKLLGSLFHDLGRANAEVGLQKVPLSNSRGLDLQSKQMIHGLKSSLRIIKSPLTGADLRLQSVRNIVFLGRCFTVNSLAVSHSKAPRNIDSDPTKDHASSDSSDDEDQEITTIEIPAINYLFNALSTILRREPRHLKTAALHPKLSSLTLLGALLNHYPSPSTLSSTSSLTPIFIPLLHLTSPNLPTPRVADPTFQSTYSSFITSATELLDLIQQKLGPKLYVEEISKAQRSVREKREERGRKRKVERVVDPEGYAKEKKRRRDGEKRRKKERGNEFKGRRRGAVNTGFIS</sequence>
<dbReference type="PANTHER" id="PTHR17695:SF11">
    <property type="entry name" value="SMALL SUBUNIT PROCESSOME COMPONENT 20 HOMOLOG"/>
    <property type="match status" value="1"/>
</dbReference>
<reference evidence="6 7" key="1">
    <citation type="submission" date="2015-05" db="EMBL/GenBank/DDBJ databases">
        <title>Distinctive expansion of gene families associated with plant cell wall degradation and secondary metabolism in the genomes of grapevine trunk pathogens.</title>
        <authorList>
            <person name="Lawrence D.P."/>
            <person name="Travadon R."/>
            <person name="Rolshausen P.E."/>
            <person name="Baumgartner K."/>
        </authorList>
    </citation>
    <scope>NUCLEOTIDE SEQUENCE [LARGE SCALE GENOMIC DNA]</scope>
    <source>
        <strain evidence="6">UCRPC4</strain>
    </source>
</reference>
<organism evidence="6 7">
    <name type="scientific">Phaeomoniella chlamydospora</name>
    <name type="common">Phaeoacremonium chlamydosporum</name>
    <dbReference type="NCBI Taxonomy" id="158046"/>
    <lineage>
        <taxon>Eukaryota</taxon>
        <taxon>Fungi</taxon>
        <taxon>Dikarya</taxon>
        <taxon>Ascomycota</taxon>
        <taxon>Pezizomycotina</taxon>
        <taxon>Eurotiomycetes</taxon>
        <taxon>Chaetothyriomycetidae</taxon>
        <taxon>Phaeomoniellales</taxon>
        <taxon>Phaeomoniellaceae</taxon>
        <taxon>Phaeomoniella</taxon>
    </lineage>
</organism>
<reference evidence="6 7" key="2">
    <citation type="submission" date="2015-05" db="EMBL/GenBank/DDBJ databases">
        <authorList>
            <person name="Morales-Cruz A."/>
            <person name="Amrine K.C."/>
            <person name="Cantu D."/>
        </authorList>
    </citation>
    <scope>NUCLEOTIDE SEQUENCE [LARGE SCALE GENOMIC DNA]</scope>
    <source>
        <strain evidence="6">UCRPC4</strain>
    </source>
</reference>
<evidence type="ECO:0000256" key="1">
    <source>
        <dbReference type="PROSITE-ProRule" id="PRU00103"/>
    </source>
</evidence>
<accession>A0A0G2F0V0</accession>